<dbReference type="Proteomes" id="UP000660729">
    <property type="component" value="Unassembled WGS sequence"/>
</dbReference>
<evidence type="ECO:0000313" key="2">
    <source>
        <dbReference type="EMBL" id="KAF7197579.1"/>
    </source>
</evidence>
<protein>
    <submittedName>
        <fullName evidence="2">Uncharacterized protein</fullName>
    </submittedName>
</protein>
<name>A0A8H6VR76_9PEZI</name>
<evidence type="ECO:0000256" key="1">
    <source>
        <dbReference type="SAM" id="MobiDB-lite"/>
    </source>
</evidence>
<feature type="region of interest" description="Disordered" evidence="1">
    <location>
        <begin position="116"/>
        <end position="145"/>
    </location>
</feature>
<dbReference type="EMBL" id="JABCIY010000011">
    <property type="protein sequence ID" value="KAF7197579.1"/>
    <property type="molecule type" value="Genomic_DNA"/>
</dbReference>
<dbReference type="AlphaFoldDB" id="A0A8H6VR76"/>
<proteinExistence type="predicted"/>
<accession>A0A8H6VR76</accession>
<organism evidence="2 3">
    <name type="scientific">Pseudocercospora fuligena</name>
    <dbReference type="NCBI Taxonomy" id="685502"/>
    <lineage>
        <taxon>Eukaryota</taxon>
        <taxon>Fungi</taxon>
        <taxon>Dikarya</taxon>
        <taxon>Ascomycota</taxon>
        <taxon>Pezizomycotina</taxon>
        <taxon>Dothideomycetes</taxon>
        <taxon>Dothideomycetidae</taxon>
        <taxon>Mycosphaerellales</taxon>
        <taxon>Mycosphaerellaceae</taxon>
        <taxon>Pseudocercospora</taxon>
    </lineage>
</organism>
<reference evidence="2" key="1">
    <citation type="submission" date="2020-04" db="EMBL/GenBank/DDBJ databases">
        <title>Draft genome resource of the tomato pathogen Pseudocercospora fuligena.</title>
        <authorList>
            <person name="Zaccaron A."/>
        </authorList>
    </citation>
    <scope>NUCLEOTIDE SEQUENCE</scope>
    <source>
        <strain evidence="2">PF001</strain>
    </source>
</reference>
<gene>
    <name evidence="2" type="ORF">HII31_01082</name>
</gene>
<comment type="caution">
    <text evidence="2">The sequence shown here is derived from an EMBL/GenBank/DDBJ whole genome shotgun (WGS) entry which is preliminary data.</text>
</comment>
<keyword evidence="3" id="KW-1185">Reference proteome</keyword>
<evidence type="ECO:0000313" key="3">
    <source>
        <dbReference type="Proteomes" id="UP000660729"/>
    </source>
</evidence>
<feature type="non-terminal residue" evidence="2">
    <location>
        <position position="162"/>
    </location>
</feature>
<sequence length="162" mass="17864">MNEKGLRQKFFVRQVSAPSEGSGVKPYLPENDARTASARLHLETALRFLIQLITLLQHFIRTRIKPDTLKAGDEVLGKETSRIQDVELLVKDPYGSTLQYTAEQKRHAITATKGDLGEVTRGPYSSQKPTTSDGMVNTKGCATPSVSRLKGVPRFAAHTTRA</sequence>
<feature type="compositionally biased region" description="Polar residues" evidence="1">
    <location>
        <begin position="123"/>
        <end position="135"/>
    </location>
</feature>